<comment type="caution">
    <text evidence="3">The sequence shown here is derived from an EMBL/GenBank/DDBJ whole genome shotgun (WGS) entry which is preliminary data.</text>
</comment>
<dbReference type="InterPro" id="IPR041657">
    <property type="entry name" value="HTH_17"/>
</dbReference>
<name>A0A3M0M8A2_9RHOB</name>
<dbReference type="InterPro" id="IPR010093">
    <property type="entry name" value="SinI_DNA-bd"/>
</dbReference>
<dbReference type="Proteomes" id="UP000273516">
    <property type="component" value="Unassembled WGS sequence"/>
</dbReference>
<evidence type="ECO:0000259" key="2">
    <source>
        <dbReference type="Pfam" id="PF12728"/>
    </source>
</evidence>
<feature type="region of interest" description="Disordered" evidence="1">
    <location>
        <begin position="69"/>
        <end position="94"/>
    </location>
</feature>
<gene>
    <name evidence="3" type="ORF">C9E81_15620</name>
</gene>
<evidence type="ECO:0000313" key="4">
    <source>
        <dbReference type="Proteomes" id="UP000273516"/>
    </source>
</evidence>
<dbReference type="InterPro" id="IPR009061">
    <property type="entry name" value="DNA-bd_dom_put_sf"/>
</dbReference>
<protein>
    <submittedName>
        <fullName evidence="3">DNA-binding protein</fullName>
    </submittedName>
</protein>
<accession>A0A3M0M8A2</accession>
<keyword evidence="3" id="KW-0238">DNA-binding</keyword>
<proteinExistence type="predicted"/>
<reference evidence="3 4" key="1">
    <citation type="submission" date="2018-07" db="EMBL/GenBank/DDBJ databases">
        <authorList>
            <person name="Zhang Y."/>
            <person name="Wang L."/>
            <person name="Ma S."/>
        </authorList>
    </citation>
    <scope>NUCLEOTIDE SEQUENCE [LARGE SCALE GENOMIC DNA]</scope>
    <source>
        <strain evidence="3 4">4-2</strain>
    </source>
</reference>
<dbReference type="SUPFAM" id="SSF46955">
    <property type="entry name" value="Putative DNA-binding domain"/>
    <property type="match status" value="1"/>
</dbReference>
<feature type="domain" description="Helix-turn-helix" evidence="2">
    <location>
        <begin position="8"/>
        <end position="52"/>
    </location>
</feature>
<sequence>MAEPARPYTPDQLAERWQCSAETIRNLVKSKQLPGFRCGRMIRIPRQSVEEYEQCLKSPSENCAVATASRGERTENDGVISLRHAPEKKPRQRP</sequence>
<keyword evidence="4" id="KW-1185">Reference proteome</keyword>
<dbReference type="Pfam" id="PF12728">
    <property type="entry name" value="HTH_17"/>
    <property type="match status" value="1"/>
</dbReference>
<dbReference type="NCBIfam" id="TIGR01764">
    <property type="entry name" value="excise"/>
    <property type="match status" value="1"/>
</dbReference>
<evidence type="ECO:0000313" key="3">
    <source>
        <dbReference type="EMBL" id="RMC33731.1"/>
    </source>
</evidence>
<organism evidence="3 4">
    <name type="scientific">Paracoccus alkanivorans</name>
    <dbReference type="NCBI Taxonomy" id="2116655"/>
    <lineage>
        <taxon>Bacteria</taxon>
        <taxon>Pseudomonadati</taxon>
        <taxon>Pseudomonadota</taxon>
        <taxon>Alphaproteobacteria</taxon>
        <taxon>Rhodobacterales</taxon>
        <taxon>Paracoccaceae</taxon>
        <taxon>Paracoccus</taxon>
    </lineage>
</organism>
<dbReference type="GO" id="GO:0003677">
    <property type="term" value="F:DNA binding"/>
    <property type="evidence" value="ECO:0007669"/>
    <property type="project" value="UniProtKB-KW"/>
</dbReference>
<dbReference type="AlphaFoldDB" id="A0A3M0M8A2"/>
<feature type="compositionally biased region" description="Basic and acidic residues" evidence="1">
    <location>
        <begin position="84"/>
        <end position="94"/>
    </location>
</feature>
<dbReference type="EMBL" id="QOKZ01000006">
    <property type="protein sequence ID" value="RMC33731.1"/>
    <property type="molecule type" value="Genomic_DNA"/>
</dbReference>
<dbReference type="OrthoDB" id="7872598at2"/>
<evidence type="ECO:0000256" key="1">
    <source>
        <dbReference type="SAM" id="MobiDB-lite"/>
    </source>
</evidence>
<dbReference type="RefSeq" id="WP_122113285.1">
    <property type="nucleotide sequence ID" value="NZ_QOKZ01000006.1"/>
</dbReference>